<name>A0A2H3NQI8_9BACT</name>
<sequence>MRQHLQPAIDHYHALIANDLTAAENQLEQLRTQQHERRALFGGRPMAHSLRPTFLTEAMYADVQDTVYLIRQAILRIASVFFNDETLLREELGMEPWEIELAAIPTRVIHLAANARLDAFLTERSFKFVEFNGESPAGMAYVNELAKIYQDLPLFQTFTEQFPVRFVSPLQHAMQAFLRIYHDEFGGQELQPTFAIVDRLEDVPTTHEFDLIKTYLQRLGYGCVVIDPRELDCRNGWIYANGTKIDILYRRLLMNEFYEIRDDCQPYLEGYRAQKTCYLNTFRAKLVHKKAIFSFLTDEQYTKVLEAPQRQAIQQHIPWTRRLRPRTTEFRGLTIDLLDFARQNQRYFVIKPNDAYGGSGVTLGFASTPSEWDAAIEEGVEAGHVIQETVDIHREPFLMQTDNGWEQVPSIIDLDPYINGPLMGGCLTRISGSDLANVTAGGGTLPMFILRNTYHANS</sequence>
<evidence type="ECO:0000313" key="2">
    <source>
        <dbReference type="Proteomes" id="UP000221024"/>
    </source>
</evidence>
<protein>
    <recommendedName>
        <fullName evidence="3">Circularly permuted ATPgrasp domain-containing protein</fullName>
    </recommendedName>
</protein>
<dbReference type="AlphaFoldDB" id="A0A2H3NQI8"/>
<gene>
    <name evidence="1" type="ORF">CRI93_13215</name>
</gene>
<dbReference type="RefSeq" id="WP_098063115.1">
    <property type="nucleotide sequence ID" value="NZ_PDEP01000014.1"/>
</dbReference>
<dbReference type="OrthoDB" id="9803842at2"/>
<proteinExistence type="predicted"/>
<comment type="caution">
    <text evidence="1">The sequence shown here is derived from an EMBL/GenBank/DDBJ whole genome shotgun (WGS) entry which is preliminary data.</text>
</comment>
<reference evidence="1 2" key="1">
    <citation type="submission" date="2017-10" db="EMBL/GenBank/DDBJ databases">
        <title>Draft genome of Longimonas halophila.</title>
        <authorList>
            <person name="Goh K.M."/>
            <person name="Shamsir M.S."/>
            <person name="Lim S.W."/>
        </authorList>
    </citation>
    <scope>NUCLEOTIDE SEQUENCE [LARGE SCALE GENOMIC DNA]</scope>
    <source>
        <strain evidence="1 2">KCTC 42399</strain>
    </source>
</reference>
<organism evidence="1 2">
    <name type="scientific">Longimonas halophila</name>
    <dbReference type="NCBI Taxonomy" id="1469170"/>
    <lineage>
        <taxon>Bacteria</taxon>
        <taxon>Pseudomonadati</taxon>
        <taxon>Rhodothermota</taxon>
        <taxon>Rhodothermia</taxon>
        <taxon>Rhodothermales</taxon>
        <taxon>Salisaetaceae</taxon>
        <taxon>Longimonas</taxon>
    </lineage>
</organism>
<dbReference type="Proteomes" id="UP000221024">
    <property type="component" value="Unassembled WGS sequence"/>
</dbReference>
<evidence type="ECO:0008006" key="3">
    <source>
        <dbReference type="Google" id="ProtNLM"/>
    </source>
</evidence>
<dbReference type="SUPFAM" id="SSF56059">
    <property type="entry name" value="Glutathione synthetase ATP-binding domain-like"/>
    <property type="match status" value="1"/>
</dbReference>
<accession>A0A2H3NQI8</accession>
<keyword evidence="2" id="KW-1185">Reference proteome</keyword>
<dbReference type="EMBL" id="PDEP01000014">
    <property type="protein sequence ID" value="PEN05467.1"/>
    <property type="molecule type" value="Genomic_DNA"/>
</dbReference>
<evidence type="ECO:0000313" key="1">
    <source>
        <dbReference type="EMBL" id="PEN05467.1"/>
    </source>
</evidence>